<dbReference type="OrthoDB" id="4461408at2759"/>
<feature type="compositionally biased region" description="Polar residues" evidence="1">
    <location>
        <begin position="211"/>
        <end position="220"/>
    </location>
</feature>
<protein>
    <submittedName>
        <fullName evidence="2">Uncharacterized protein</fullName>
    </submittedName>
</protein>
<dbReference type="Proteomes" id="UP000326950">
    <property type="component" value="Unassembled WGS sequence"/>
</dbReference>
<proteinExistence type="predicted"/>
<feature type="compositionally biased region" description="Basic residues" evidence="1">
    <location>
        <begin position="168"/>
        <end position="177"/>
    </location>
</feature>
<organism evidence="2 3">
    <name type="scientific">Aspergillus tamarii</name>
    <dbReference type="NCBI Taxonomy" id="41984"/>
    <lineage>
        <taxon>Eukaryota</taxon>
        <taxon>Fungi</taxon>
        <taxon>Dikarya</taxon>
        <taxon>Ascomycota</taxon>
        <taxon>Pezizomycotina</taxon>
        <taxon>Eurotiomycetes</taxon>
        <taxon>Eurotiomycetidae</taxon>
        <taxon>Eurotiales</taxon>
        <taxon>Aspergillaceae</taxon>
        <taxon>Aspergillus</taxon>
        <taxon>Aspergillus subgen. Circumdati</taxon>
    </lineage>
</organism>
<keyword evidence="3" id="KW-1185">Reference proteome</keyword>
<evidence type="ECO:0000256" key="1">
    <source>
        <dbReference type="SAM" id="MobiDB-lite"/>
    </source>
</evidence>
<feature type="region of interest" description="Disordered" evidence="1">
    <location>
        <begin position="147"/>
        <end position="240"/>
    </location>
</feature>
<name>A0A5N6UNW6_ASPTM</name>
<feature type="compositionally biased region" description="Polar residues" evidence="1">
    <location>
        <begin position="158"/>
        <end position="167"/>
    </location>
</feature>
<sequence>MNLLVCALVERFRAMKSGKTRSLDPGGTDIQMAIDFTKLPSQPQPVTRKELAVYGVRLSSQGLLDLIDCDEVTATITDSDTGDQGVFGWRTASEVPETSQTIIEELTDDDVDGDSFEELVAPSPQTSETSASAQLLTQLAASATQLTQTASTQEATPSIASEVTTNHPPRRKARISKPNRETLITADNDSGSQTQNQPTHAEASRAEQRENTVVSPSTDVNIGFDVQNRGTGPQQAQSISDRDRATGILVDFLKRFHVVNAVDKVTVMWETGDIIANPIFKWFVERPTAGYPLFDLLREEISHLLEHAEITGVHDLQYGIIQQMTEMDLVWWVFNALIKNETQLYAVPQSAAIPTEDIPFGEMAFISREAGKSYVIREINSNNASVAQVIEFLHASRKERKPVDKNLTTGAMQQIVTCQSTIHLQGISPLSDAITTQRSYLDKEAQAEIDILLGHNRDLTWKYIQQWRRAATEAIRLRFALWKNPEE</sequence>
<reference evidence="2 3" key="1">
    <citation type="submission" date="2019-04" db="EMBL/GenBank/DDBJ databases">
        <title>Friends and foes A comparative genomics study of 23 Aspergillus species from section Flavi.</title>
        <authorList>
            <consortium name="DOE Joint Genome Institute"/>
            <person name="Kjaerbolling I."/>
            <person name="Vesth T."/>
            <person name="Frisvad J.C."/>
            <person name="Nybo J.L."/>
            <person name="Theobald S."/>
            <person name="Kildgaard S."/>
            <person name="Isbrandt T."/>
            <person name="Kuo A."/>
            <person name="Sato A."/>
            <person name="Lyhne E.K."/>
            <person name="Kogle M.E."/>
            <person name="Wiebenga A."/>
            <person name="Kun R.S."/>
            <person name="Lubbers R.J."/>
            <person name="Makela M.R."/>
            <person name="Barry K."/>
            <person name="Chovatia M."/>
            <person name="Clum A."/>
            <person name="Daum C."/>
            <person name="Haridas S."/>
            <person name="He G."/>
            <person name="LaButti K."/>
            <person name="Lipzen A."/>
            <person name="Mondo S."/>
            <person name="Riley R."/>
            <person name="Salamov A."/>
            <person name="Simmons B.A."/>
            <person name="Magnuson J.K."/>
            <person name="Henrissat B."/>
            <person name="Mortensen U.H."/>
            <person name="Larsen T.O."/>
            <person name="Devries R.P."/>
            <person name="Grigoriev I.V."/>
            <person name="Machida M."/>
            <person name="Baker S.E."/>
            <person name="Andersen M.R."/>
        </authorList>
    </citation>
    <scope>NUCLEOTIDE SEQUENCE [LARGE SCALE GENOMIC DNA]</scope>
    <source>
        <strain evidence="2 3">CBS 117626</strain>
    </source>
</reference>
<feature type="compositionally biased region" description="Polar residues" evidence="1">
    <location>
        <begin position="185"/>
        <end position="199"/>
    </location>
</feature>
<dbReference type="AlphaFoldDB" id="A0A5N6UNW6"/>
<accession>A0A5N6UNW6</accession>
<dbReference type="EMBL" id="ML738659">
    <property type="protein sequence ID" value="KAE8160329.1"/>
    <property type="molecule type" value="Genomic_DNA"/>
</dbReference>
<feature type="compositionally biased region" description="Polar residues" evidence="1">
    <location>
        <begin position="228"/>
        <end position="239"/>
    </location>
</feature>
<gene>
    <name evidence="2" type="ORF">BDV40DRAFT_302380</name>
</gene>
<evidence type="ECO:0000313" key="3">
    <source>
        <dbReference type="Proteomes" id="UP000326950"/>
    </source>
</evidence>
<feature type="compositionally biased region" description="Low complexity" evidence="1">
    <location>
        <begin position="147"/>
        <end position="156"/>
    </location>
</feature>
<evidence type="ECO:0000313" key="2">
    <source>
        <dbReference type="EMBL" id="KAE8160329.1"/>
    </source>
</evidence>